<feature type="compositionally biased region" description="Basic and acidic residues" evidence="1">
    <location>
        <begin position="260"/>
        <end position="269"/>
    </location>
</feature>
<protein>
    <submittedName>
        <fullName evidence="2">Uncharacterized protein</fullName>
    </submittedName>
</protein>
<accession>A0A9R1WDS0</accession>
<name>A0A9R1WDS0_LACSA</name>
<keyword evidence="3" id="KW-1185">Reference proteome</keyword>
<evidence type="ECO:0000256" key="1">
    <source>
        <dbReference type="SAM" id="MobiDB-lite"/>
    </source>
</evidence>
<gene>
    <name evidence="2" type="ORF">LSAT_V11C200065310</name>
</gene>
<sequence length="726" mass="82726">MNFLMPTPIHNQPFSELPPIERCRRLFDQLGYDHSKAGARSALILRQCKTPGWKFFTGALCKCVGHKSRSGDQLSTYEQQVVCSLLLNKRLDYGAFFFDQLVQLLRANVRADHVHFPCWIALVLDKFFAADYFSHPGNPIQCPRMSIRMYQDDPLATDIGISDRMREWIANPYTVPSLTADTDEGADGNHEDHADQEAESQDGAFNELLTLTRDMSQCLLRIEADVHQLKGVLLHTPSSSPQTDDAQKEGDTDTDDNTDDDPKERDTKYVDNTLVQIESPKPMHESDSTEPDSPADTEKLVEDSEHDDEQDDECQILDMNFIDPSIPVQEEVSDELDNECQRPDMKFIDPIIPVRGEDSYVASEDTHPLSRKRKAAYTDLAPSHTDTSLSCKKPKSIVSISNLAAEWNMSPDQAKGSFEAQMQKFLEFQSKSQSSQPPPSSSKPKTDSVLDRIDRKRFQDVLRRRVCSDKIIKVKASKPCNEKILTLLITRQGPQHPYTEVVKRDDLIKYGYSEWMELLELASKQTSALSSELTCALHLLIKKVQRLDLVPKERPQHQGQSLSVPRIRRTKCQVDGEDVLVLNFGAGGINNSFPIGVDPVQHKFILVPKHGMFYLDKNRKMCFQRTAKIPRAPTTHLVGLRQMCMSQKNLSGEFHILIAMELLNRRQELLDSPYWPVKIEVESEYEEFLSRAITISNPPYNDFRKLRVTNVTPLMAHKHQEQEDEE</sequence>
<comment type="caution">
    <text evidence="2">The sequence shown here is derived from an EMBL/GenBank/DDBJ whole genome shotgun (WGS) entry which is preliminary data.</text>
</comment>
<feature type="region of interest" description="Disordered" evidence="1">
    <location>
        <begin position="235"/>
        <end position="311"/>
    </location>
</feature>
<feature type="region of interest" description="Disordered" evidence="1">
    <location>
        <begin position="176"/>
        <end position="200"/>
    </location>
</feature>
<reference evidence="2 3" key="1">
    <citation type="journal article" date="2017" name="Nat. Commun.">
        <title>Genome assembly with in vitro proximity ligation data and whole-genome triplication in lettuce.</title>
        <authorList>
            <person name="Reyes-Chin-Wo S."/>
            <person name="Wang Z."/>
            <person name="Yang X."/>
            <person name="Kozik A."/>
            <person name="Arikit S."/>
            <person name="Song C."/>
            <person name="Xia L."/>
            <person name="Froenicke L."/>
            <person name="Lavelle D.O."/>
            <person name="Truco M.J."/>
            <person name="Xia R."/>
            <person name="Zhu S."/>
            <person name="Xu C."/>
            <person name="Xu H."/>
            <person name="Xu X."/>
            <person name="Cox K."/>
            <person name="Korf I."/>
            <person name="Meyers B.C."/>
            <person name="Michelmore R.W."/>
        </authorList>
    </citation>
    <scope>NUCLEOTIDE SEQUENCE [LARGE SCALE GENOMIC DNA]</scope>
    <source>
        <strain evidence="3">cv. Salinas</strain>
        <tissue evidence="2">Seedlings</tissue>
    </source>
</reference>
<dbReference type="EMBL" id="NBSK02000002">
    <property type="protein sequence ID" value="KAJ0223310.1"/>
    <property type="molecule type" value="Genomic_DNA"/>
</dbReference>
<dbReference type="AlphaFoldDB" id="A0A9R1WDS0"/>
<evidence type="ECO:0000313" key="3">
    <source>
        <dbReference type="Proteomes" id="UP000235145"/>
    </source>
</evidence>
<evidence type="ECO:0000313" key="2">
    <source>
        <dbReference type="EMBL" id="KAJ0223310.1"/>
    </source>
</evidence>
<feature type="region of interest" description="Disordered" evidence="1">
    <location>
        <begin position="428"/>
        <end position="450"/>
    </location>
</feature>
<feature type="compositionally biased region" description="Basic and acidic residues" evidence="1">
    <location>
        <begin position="187"/>
        <end position="196"/>
    </location>
</feature>
<proteinExistence type="predicted"/>
<dbReference type="Proteomes" id="UP000235145">
    <property type="component" value="Unassembled WGS sequence"/>
</dbReference>
<organism evidence="2 3">
    <name type="scientific">Lactuca sativa</name>
    <name type="common">Garden lettuce</name>
    <dbReference type="NCBI Taxonomy" id="4236"/>
    <lineage>
        <taxon>Eukaryota</taxon>
        <taxon>Viridiplantae</taxon>
        <taxon>Streptophyta</taxon>
        <taxon>Embryophyta</taxon>
        <taxon>Tracheophyta</taxon>
        <taxon>Spermatophyta</taxon>
        <taxon>Magnoliopsida</taxon>
        <taxon>eudicotyledons</taxon>
        <taxon>Gunneridae</taxon>
        <taxon>Pentapetalae</taxon>
        <taxon>asterids</taxon>
        <taxon>campanulids</taxon>
        <taxon>Asterales</taxon>
        <taxon>Asteraceae</taxon>
        <taxon>Cichorioideae</taxon>
        <taxon>Cichorieae</taxon>
        <taxon>Lactucinae</taxon>
        <taxon>Lactuca</taxon>
    </lineage>
</organism>